<feature type="region of interest" description="Disordered" evidence="1">
    <location>
        <begin position="315"/>
        <end position="337"/>
    </location>
</feature>
<feature type="region of interest" description="Disordered" evidence="1">
    <location>
        <begin position="256"/>
        <end position="288"/>
    </location>
</feature>
<name>A0A6A5ZXE5_9PLEO</name>
<evidence type="ECO:0000256" key="1">
    <source>
        <dbReference type="SAM" id="MobiDB-lite"/>
    </source>
</evidence>
<keyword evidence="3" id="KW-1185">Reference proteome</keyword>
<dbReference type="AlphaFoldDB" id="A0A6A5ZXE5"/>
<feature type="compositionally biased region" description="Acidic residues" evidence="1">
    <location>
        <begin position="258"/>
        <end position="288"/>
    </location>
</feature>
<proteinExistence type="predicted"/>
<reference evidence="2" key="1">
    <citation type="journal article" date="2020" name="Stud. Mycol.">
        <title>101 Dothideomycetes genomes: a test case for predicting lifestyles and emergence of pathogens.</title>
        <authorList>
            <person name="Haridas S."/>
            <person name="Albert R."/>
            <person name="Binder M."/>
            <person name="Bloem J."/>
            <person name="Labutti K."/>
            <person name="Salamov A."/>
            <person name="Andreopoulos B."/>
            <person name="Baker S."/>
            <person name="Barry K."/>
            <person name="Bills G."/>
            <person name="Bluhm B."/>
            <person name="Cannon C."/>
            <person name="Castanera R."/>
            <person name="Culley D."/>
            <person name="Daum C."/>
            <person name="Ezra D."/>
            <person name="Gonzalez J."/>
            <person name="Henrissat B."/>
            <person name="Kuo A."/>
            <person name="Liang C."/>
            <person name="Lipzen A."/>
            <person name="Lutzoni F."/>
            <person name="Magnuson J."/>
            <person name="Mondo S."/>
            <person name="Nolan M."/>
            <person name="Ohm R."/>
            <person name="Pangilinan J."/>
            <person name="Park H.-J."/>
            <person name="Ramirez L."/>
            <person name="Alfaro M."/>
            <person name="Sun H."/>
            <person name="Tritt A."/>
            <person name="Yoshinaga Y."/>
            <person name="Zwiers L.-H."/>
            <person name="Turgeon B."/>
            <person name="Goodwin S."/>
            <person name="Spatafora J."/>
            <person name="Crous P."/>
            <person name="Grigoriev I."/>
        </authorList>
    </citation>
    <scope>NUCLEOTIDE SEQUENCE</scope>
    <source>
        <strain evidence="2">CBS 119687</strain>
    </source>
</reference>
<organism evidence="2 3">
    <name type="scientific">Dothidotthia symphoricarpi CBS 119687</name>
    <dbReference type="NCBI Taxonomy" id="1392245"/>
    <lineage>
        <taxon>Eukaryota</taxon>
        <taxon>Fungi</taxon>
        <taxon>Dikarya</taxon>
        <taxon>Ascomycota</taxon>
        <taxon>Pezizomycotina</taxon>
        <taxon>Dothideomycetes</taxon>
        <taxon>Pleosporomycetidae</taxon>
        <taxon>Pleosporales</taxon>
        <taxon>Dothidotthiaceae</taxon>
        <taxon>Dothidotthia</taxon>
    </lineage>
</organism>
<gene>
    <name evidence="2" type="ORF">P153DRAFT_391410</name>
</gene>
<protein>
    <submittedName>
        <fullName evidence="2">Uncharacterized protein</fullName>
    </submittedName>
</protein>
<dbReference type="EMBL" id="ML977525">
    <property type="protein sequence ID" value="KAF2123573.1"/>
    <property type="molecule type" value="Genomic_DNA"/>
</dbReference>
<dbReference type="Proteomes" id="UP000799771">
    <property type="component" value="Unassembled WGS sequence"/>
</dbReference>
<dbReference type="RefSeq" id="XP_033517967.1">
    <property type="nucleotide sequence ID" value="XM_033671060.1"/>
</dbReference>
<sequence>MSEALTGTGINTPLWTMYMIDLHLAAAPSSSVTSDIPRTWTPSLCIERRVKPFHCNYKPFHRKYKPHHPSIHNVQHRARSLNFNTANMSRLQALDYRRIRNLTAARKNLNMARKEVYRGLKLQHSQLSTRNEKFDEAKRDLAHVMARIRTLFQDYDSNDRDLAKKLDCIVADITFINTIQLSWGKHFQNQPGYSRPDTVPDIAPVLAPFLGRWQEAVGLHGEYNRAWDDLATTGQDVDESEFTMDSFRECLIARVEGEDSDGDATESVDTDGEVAQGEDSDVEDMNLEDGDETDVEDVVGGGMELDGEIVNDEDLDGNFARESPNPAPAARRESYPSGAYNVSNRFYARQEQDTDYDAEQPVRCKKAPLVIHSNTNSDESNREVLISQFRTSATTATATQL</sequence>
<evidence type="ECO:0000313" key="3">
    <source>
        <dbReference type="Proteomes" id="UP000799771"/>
    </source>
</evidence>
<evidence type="ECO:0000313" key="2">
    <source>
        <dbReference type="EMBL" id="KAF2123573.1"/>
    </source>
</evidence>
<accession>A0A6A5ZXE5</accession>
<dbReference type="GeneID" id="54411492"/>